<comment type="caution">
    <text evidence="1">The sequence shown here is derived from an EMBL/GenBank/DDBJ whole genome shotgun (WGS) entry which is preliminary data.</text>
</comment>
<dbReference type="Proteomes" id="UP001151760">
    <property type="component" value="Unassembled WGS sequence"/>
</dbReference>
<keyword evidence="2" id="KW-1185">Reference proteome</keyword>
<dbReference type="EMBL" id="BQNB010020054">
    <property type="protein sequence ID" value="GJT91831.1"/>
    <property type="molecule type" value="Genomic_DNA"/>
</dbReference>
<reference evidence="1" key="2">
    <citation type="submission" date="2022-01" db="EMBL/GenBank/DDBJ databases">
        <authorList>
            <person name="Yamashiro T."/>
            <person name="Shiraishi A."/>
            <person name="Satake H."/>
            <person name="Nakayama K."/>
        </authorList>
    </citation>
    <scope>NUCLEOTIDE SEQUENCE</scope>
</reference>
<accession>A0ABQ5HVG6</accession>
<reference evidence="1" key="1">
    <citation type="journal article" date="2022" name="Int. J. Mol. Sci.">
        <title>Draft Genome of Tanacetum Coccineum: Genomic Comparison of Closely Related Tanacetum-Family Plants.</title>
        <authorList>
            <person name="Yamashiro T."/>
            <person name="Shiraishi A."/>
            <person name="Nakayama K."/>
            <person name="Satake H."/>
        </authorList>
    </citation>
    <scope>NUCLEOTIDE SEQUENCE</scope>
</reference>
<protein>
    <submittedName>
        <fullName evidence="1">Uncharacterized protein</fullName>
    </submittedName>
</protein>
<evidence type="ECO:0000313" key="2">
    <source>
        <dbReference type="Proteomes" id="UP001151760"/>
    </source>
</evidence>
<gene>
    <name evidence="1" type="ORF">Tco_1080676</name>
</gene>
<name>A0ABQ5HVG6_9ASTR</name>
<evidence type="ECO:0000313" key="1">
    <source>
        <dbReference type="EMBL" id="GJT91831.1"/>
    </source>
</evidence>
<proteinExistence type="predicted"/>
<organism evidence="1 2">
    <name type="scientific">Tanacetum coccineum</name>
    <dbReference type="NCBI Taxonomy" id="301880"/>
    <lineage>
        <taxon>Eukaryota</taxon>
        <taxon>Viridiplantae</taxon>
        <taxon>Streptophyta</taxon>
        <taxon>Embryophyta</taxon>
        <taxon>Tracheophyta</taxon>
        <taxon>Spermatophyta</taxon>
        <taxon>Magnoliopsida</taxon>
        <taxon>eudicotyledons</taxon>
        <taxon>Gunneridae</taxon>
        <taxon>Pentapetalae</taxon>
        <taxon>asterids</taxon>
        <taxon>campanulids</taxon>
        <taxon>Asterales</taxon>
        <taxon>Asteraceae</taxon>
        <taxon>Asteroideae</taxon>
        <taxon>Anthemideae</taxon>
        <taxon>Anthemidinae</taxon>
        <taxon>Tanacetum</taxon>
    </lineage>
</organism>
<sequence>MAPLPPREQRHLFLRYRGLEYSYADIADFEERLERIYGREIHRVQVVDFQGMLELLRDRLFARMAIEHHDKAGGARRRLRWRQFILALGLHTREEMKSPGFARDPVLRLCHRMMAHNIAGRSQAPEKVTVTDLFYLRGLDVGSVNIAYLLARYLRRFAARRKSGAHISGGKFVARLAEHFGLLVAEILGGLTVDKRQTRVVIIYSISR</sequence>